<proteinExistence type="inferred from homology"/>
<dbReference type="AlphaFoldDB" id="A0AAN7PKE6"/>
<accession>A0AAN7PKE6</accession>
<evidence type="ECO:0000256" key="4">
    <source>
        <dbReference type="ARBA" id="ARBA00022722"/>
    </source>
</evidence>
<evidence type="ECO:0000256" key="6">
    <source>
        <dbReference type="ARBA" id="ARBA00022801"/>
    </source>
</evidence>
<evidence type="ECO:0000313" key="9">
    <source>
        <dbReference type="EMBL" id="KAK4882516.1"/>
    </source>
</evidence>
<dbReference type="PANTHER" id="PTHR22930">
    <property type="match status" value="1"/>
</dbReference>
<evidence type="ECO:0000259" key="8">
    <source>
        <dbReference type="Pfam" id="PF13359"/>
    </source>
</evidence>
<dbReference type="GO" id="GO:0004518">
    <property type="term" value="F:nuclease activity"/>
    <property type="evidence" value="ECO:0007669"/>
    <property type="project" value="UniProtKB-KW"/>
</dbReference>
<keyword evidence="7" id="KW-0539">Nucleus</keyword>
<comment type="subcellular location">
    <subcellularLocation>
        <location evidence="2">Nucleus</location>
    </subcellularLocation>
</comment>
<dbReference type="InterPro" id="IPR045249">
    <property type="entry name" value="HARBI1-like"/>
</dbReference>
<comment type="similarity">
    <text evidence="3">Belongs to the HARBI1 family.</text>
</comment>
<dbReference type="PANTHER" id="PTHR22930:SF85">
    <property type="entry name" value="GH03217P-RELATED"/>
    <property type="match status" value="1"/>
</dbReference>
<dbReference type="Proteomes" id="UP001353858">
    <property type="component" value="Unassembled WGS sequence"/>
</dbReference>
<keyword evidence="10" id="KW-1185">Reference proteome</keyword>
<dbReference type="GO" id="GO:0016787">
    <property type="term" value="F:hydrolase activity"/>
    <property type="evidence" value="ECO:0007669"/>
    <property type="project" value="UniProtKB-KW"/>
</dbReference>
<protein>
    <recommendedName>
        <fullName evidence="8">DDE Tnp4 domain-containing protein</fullName>
    </recommendedName>
</protein>
<evidence type="ECO:0000256" key="1">
    <source>
        <dbReference type="ARBA" id="ARBA00001968"/>
    </source>
</evidence>
<keyword evidence="5" id="KW-0479">Metal-binding</keyword>
<name>A0AAN7PKE6_9COLE</name>
<comment type="caution">
    <text evidence="9">The sequence shown here is derived from an EMBL/GenBank/DDBJ whole genome shotgun (WGS) entry which is preliminary data.</text>
</comment>
<reference evidence="10" key="1">
    <citation type="submission" date="2023-01" db="EMBL/GenBank/DDBJ databases">
        <title>Key to firefly adult light organ development and bioluminescence: homeobox transcription factors regulate luciferase expression and transportation to peroxisome.</title>
        <authorList>
            <person name="Fu X."/>
        </authorList>
    </citation>
    <scope>NUCLEOTIDE SEQUENCE [LARGE SCALE GENOMIC DNA]</scope>
</reference>
<organism evidence="9 10">
    <name type="scientific">Aquatica leii</name>
    <dbReference type="NCBI Taxonomy" id="1421715"/>
    <lineage>
        <taxon>Eukaryota</taxon>
        <taxon>Metazoa</taxon>
        <taxon>Ecdysozoa</taxon>
        <taxon>Arthropoda</taxon>
        <taxon>Hexapoda</taxon>
        <taxon>Insecta</taxon>
        <taxon>Pterygota</taxon>
        <taxon>Neoptera</taxon>
        <taxon>Endopterygota</taxon>
        <taxon>Coleoptera</taxon>
        <taxon>Polyphaga</taxon>
        <taxon>Elateriformia</taxon>
        <taxon>Elateroidea</taxon>
        <taxon>Lampyridae</taxon>
        <taxon>Luciolinae</taxon>
        <taxon>Aquatica</taxon>
    </lineage>
</organism>
<dbReference type="EMBL" id="JARPUR010000002">
    <property type="protein sequence ID" value="KAK4882516.1"/>
    <property type="molecule type" value="Genomic_DNA"/>
</dbReference>
<comment type="cofactor">
    <cofactor evidence="1">
        <name>a divalent metal cation</name>
        <dbReference type="ChEBI" id="CHEBI:60240"/>
    </cofactor>
</comment>
<feature type="domain" description="DDE Tnp4" evidence="8">
    <location>
        <begin position="50"/>
        <end position="183"/>
    </location>
</feature>
<dbReference type="InterPro" id="IPR027806">
    <property type="entry name" value="HARBI1_dom"/>
</dbReference>
<sequence>MSLSTFMSVQERVVSYFIDILPAVIRYPRTDLEKLNTAALSGLPNVIGCVDGMYIQIRTPAHKIKSTYTNRNDISSVALQGICNAKKQFIDANEIPLLTNNGHYHLLGDSAYPIREWLLSPFRDYETLTQQQKRFNKTFSATRIKIENAFGLLKSWFRQLSRLEFHDVEKVARFILTCCVLHNIYIECDVFEEVINENGNNAPPDENNELRRSGEVKRQYICNLLNCG</sequence>
<evidence type="ECO:0000256" key="5">
    <source>
        <dbReference type="ARBA" id="ARBA00022723"/>
    </source>
</evidence>
<evidence type="ECO:0000313" key="10">
    <source>
        <dbReference type="Proteomes" id="UP001353858"/>
    </source>
</evidence>
<dbReference type="Pfam" id="PF13359">
    <property type="entry name" value="DDE_Tnp_4"/>
    <property type="match status" value="1"/>
</dbReference>
<keyword evidence="6" id="KW-0378">Hydrolase</keyword>
<keyword evidence="4" id="KW-0540">Nuclease</keyword>
<dbReference type="GO" id="GO:0046872">
    <property type="term" value="F:metal ion binding"/>
    <property type="evidence" value="ECO:0007669"/>
    <property type="project" value="UniProtKB-KW"/>
</dbReference>
<dbReference type="GO" id="GO:0005634">
    <property type="term" value="C:nucleus"/>
    <property type="evidence" value="ECO:0007669"/>
    <property type="project" value="UniProtKB-SubCell"/>
</dbReference>
<evidence type="ECO:0000256" key="2">
    <source>
        <dbReference type="ARBA" id="ARBA00004123"/>
    </source>
</evidence>
<evidence type="ECO:0000256" key="7">
    <source>
        <dbReference type="ARBA" id="ARBA00023242"/>
    </source>
</evidence>
<gene>
    <name evidence="9" type="ORF">RN001_005835</name>
</gene>
<evidence type="ECO:0000256" key="3">
    <source>
        <dbReference type="ARBA" id="ARBA00006958"/>
    </source>
</evidence>